<feature type="compositionally biased region" description="Polar residues" evidence="11">
    <location>
        <begin position="231"/>
        <end position="243"/>
    </location>
</feature>
<dbReference type="PANTHER" id="PTHR28572:SF1">
    <property type="entry name" value="COILED-COIL DOMAIN-CONTAINING PROTEIN 103"/>
    <property type="match status" value="1"/>
</dbReference>
<feature type="domain" description="RNA-polymerase II-associated protein 3-like C-terminal" evidence="12">
    <location>
        <begin position="109"/>
        <end position="195"/>
    </location>
</feature>
<keyword evidence="7" id="KW-0282">Flagellum</keyword>
<comment type="function">
    <text evidence="1">Dynein-attachment factor required for cilia motility.</text>
</comment>
<dbReference type="GO" id="GO:0031514">
    <property type="term" value="C:motile cilium"/>
    <property type="evidence" value="ECO:0007669"/>
    <property type="project" value="UniProtKB-SubCell"/>
</dbReference>
<dbReference type="Pfam" id="PF13877">
    <property type="entry name" value="RPAP3_C"/>
    <property type="match status" value="1"/>
</dbReference>
<dbReference type="GO" id="GO:0003351">
    <property type="term" value="P:epithelial cilium movement involved in extracellular fluid movement"/>
    <property type="evidence" value="ECO:0007669"/>
    <property type="project" value="TreeGrafter"/>
</dbReference>
<evidence type="ECO:0000256" key="8">
    <source>
        <dbReference type="ARBA" id="ARBA00023069"/>
    </source>
</evidence>
<dbReference type="GeneTree" id="ENSGT00390000004038"/>
<evidence type="ECO:0000256" key="9">
    <source>
        <dbReference type="ARBA" id="ARBA00023273"/>
    </source>
</evidence>
<evidence type="ECO:0000256" key="2">
    <source>
        <dbReference type="ARBA" id="ARBA00004230"/>
    </source>
</evidence>
<evidence type="ECO:0000313" key="15">
    <source>
        <dbReference type="Proteomes" id="UP000694388"/>
    </source>
</evidence>
<dbReference type="GO" id="GO:0005576">
    <property type="term" value="C:extracellular region"/>
    <property type="evidence" value="ECO:0007669"/>
    <property type="project" value="GOC"/>
</dbReference>
<dbReference type="GO" id="GO:0036159">
    <property type="term" value="P:inner dynein arm assembly"/>
    <property type="evidence" value="ECO:0007669"/>
    <property type="project" value="TreeGrafter"/>
</dbReference>
<dbReference type="InterPro" id="IPR031733">
    <property type="entry name" value="Dynein_attach_N"/>
</dbReference>
<proteinExistence type="inferred from homology"/>
<dbReference type="GO" id="GO:0036157">
    <property type="term" value="C:outer dynein arm"/>
    <property type="evidence" value="ECO:0007669"/>
    <property type="project" value="InterPro"/>
</dbReference>
<dbReference type="GO" id="GO:0007368">
    <property type="term" value="P:determination of left/right symmetry"/>
    <property type="evidence" value="ECO:0007669"/>
    <property type="project" value="TreeGrafter"/>
</dbReference>
<feature type="region of interest" description="Disordered" evidence="11">
    <location>
        <begin position="221"/>
        <end position="252"/>
    </location>
</feature>
<evidence type="ECO:0000256" key="11">
    <source>
        <dbReference type="SAM" id="MobiDB-lite"/>
    </source>
</evidence>
<organism evidence="14 15">
    <name type="scientific">Eptatretus burgeri</name>
    <name type="common">Inshore hagfish</name>
    <dbReference type="NCBI Taxonomy" id="7764"/>
    <lineage>
        <taxon>Eukaryota</taxon>
        <taxon>Metazoa</taxon>
        <taxon>Chordata</taxon>
        <taxon>Craniata</taxon>
        <taxon>Vertebrata</taxon>
        <taxon>Cyclostomata</taxon>
        <taxon>Myxini</taxon>
        <taxon>Myxiniformes</taxon>
        <taxon>Myxinidae</taxon>
        <taxon>Eptatretinae</taxon>
        <taxon>Eptatretus</taxon>
    </lineage>
</organism>
<evidence type="ECO:0000256" key="10">
    <source>
        <dbReference type="ARBA" id="ARBA00049986"/>
    </source>
</evidence>
<dbReference type="InterPro" id="IPR025986">
    <property type="entry name" value="RPAP3-like_C"/>
</dbReference>
<name>A0A8C4PVT1_EPTBU</name>
<keyword evidence="8" id="KW-0969">Cilium</keyword>
<dbReference type="Proteomes" id="UP000694388">
    <property type="component" value="Unplaced"/>
</dbReference>
<reference evidence="14" key="2">
    <citation type="submission" date="2025-09" db="UniProtKB">
        <authorList>
            <consortium name="Ensembl"/>
        </authorList>
    </citation>
    <scope>IDENTIFICATION</scope>
</reference>
<dbReference type="OMA" id="YRNWRRH"/>
<dbReference type="PANTHER" id="PTHR28572">
    <property type="entry name" value="COILED-COIL DOMAIN-CONTAINING PROTEIN 103"/>
    <property type="match status" value="1"/>
</dbReference>
<dbReference type="Ensembl" id="ENSEBUT00000000362.1">
    <property type="protein sequence ID" value="ENSEBUP00000000073.1"/>
    <property type="gene ID" value="ENSEBUG00000000323.1"/>
</dbReference>
<dbReference type="AlphaFoldDB" id="A0A8C4PVT1"/>
<protein>
    <submittedName>
        <fullName evidence="14">Coiled-coil domain containing 103</fullName>
    </submittedName>
</protein>
<evidence type="ECO:0000313" key="14">
    <source>
        <dbReference type="Ensembl" id="ENSEBUP00000000073.1"/>
    </source>
</evidence>
<keyword evidence="9" id="KW-0966">Cell projection</keyword>
<comment type="similarity">
    <text evidence="10">Belongs to the DNAAF19/PR46b family.</text>
</comment>
<evidence type="ECO:0000256" key="4">
    <source>
        <dbReference type="ARBA" id="ARBA00011738"/>
    </source>
</evidence>
<keyword evidence="15" id="KW-1185">Reference proteome</keyword>
<evidence type="ECO:0000256" key="5">
    <source>
        <dbReference type="ARBA" id="ARBA00022490"/>
    </source>
</evidence>
<comment type="subcellular location">
    <subcellularLocation>
        <location evidence="2">Cell projection</location>
        <location evidence="2">Cilium</location>
        <location evidence="2">Flagellum</location>
    </subcellularLocation>
    <subcellularLocation>
        <location evidence="3">Cytoplasm</location>
    </subcellularLocation>
</comment>
<evidence type="ECO:0000256" key="7">
    <source>
        <dbReference type="ARBA" id="ARBA00022846"/>
    </source>
</evidence>
<evidence type="ECO:0000256" key="1">
    <source>
        <dbReference type="ARBA" id="ARBA00004048"/>
    </source>
</evidence>
<reference evidence="14" key="1">
    <citation type="submission" date="2025-08" db="UniProtKB">
        <authorList>
            <consortium name="Ensembl"/>
        </authorList>
    </citation>
    <scope>IDENTIFICATION</scope>
</reference>
<evidence type="ECO:0000256" key="3">
    <source>
        <dbReference type="ARBA" id="ARBA00004496"/>
    </source>
</evidence>
<sequence>MAGGSGELLELERHLEREMLVALAEDERKHRVNEAKFRAVTQAKTYEQFREIVLASHLKPLDKHDKVGGLPKQPWNVFASWRKMEPTSEKNVQVCCMMGKDYQLSVIQSAELHGMWRGLAGDPNERYSLLLDTGEKRLAQMFSTEVPFGLLGEILVALNDGFKDEDATAIYGLLWLLTRTPRSALNISFLSVTERDALQHLCTRLTAIAANTSIATTALREENENGPQPDKMNQLTSSMSPNGQPAGVDFSKKDLHNTGLVRNLRKSSFSIDDVENLKQSFSE</sequence>
<evidence type="ECO:0000259" key="12">
    <source>
        <dbReference type="Pfam" id="PF13877"/>
    </source>
</evidence>
<dbReference type="InterPro" id="IPR042422">
    <property type="entry name" value="CC103"/>
</dbReference>
<evidence type="ECO:0000256" key="6">
    <source>
        <dbReference type="ARBA" id="ARBA00022794"/>
    </source>
</evidence>
<accession>A0A8C4PVT1</accession>
<evidence type="ECO:0000259" key="13">
    <source>
        <dbReference type="Pfam" id="PF15867"/>
    </source>
</evidence>
<comment type="subunit">
    <text evidence="4">Homodimer.</text>
</comment>
<keyword evidence="6" id="KW-0970">Cilium biogenesis/degradation</keyword>
<dbReference type="Pfam" id="PF15867">
    <property type="entry name" value="Dynein_attach_N"/>
    <property type="match status" value="1"/>
</dbReference>
<keyword evidence="5" id="KW-0963">Cytoplasm</keyword>
<feature type="domain" description="Dynein attachment factor N-terminal" evidence="13">
    <location>
        <begin position="14"/>
        <end position="76"/>
    </location>
</feature>